<feature type="modified residue" description="4-aspartylphosphate" evidence="2">
    <location>
        <position position="55"/>
    </location>
</feature>
<accession>A0ABT8KJY6</accession>
<dbReference type="InterPro" id="IPR036457">
    <property type="entry name" value="PPM-type-like_dom_sf"/>
</dbReference>
<evidence type="ECO:0000313" key="4">
    <source>
        <dbReference type="EMBL" id="MDN5201022.1"/>
    </source>
</evidence>
<dbReference type="SUPFAM" id="SSF81606">
    <property type="entry name" value="PP2C-like"/>
    <property type="match status" value="1"/>
</dbReference>
<dbReference type="InterPro" id="IPR011006">
    <property type="entry name" value="CheY-like_superfamily"/>
</dbReference>
<dbReference type="InterPro" id="IPR050595">
    <property type="entry name" value="Bact_response_regulator"/>
</dbReference>
<dbReference type="InterPro" id="IPR001932">
    <property type="entry name" value="PPM-type_phosphatase-like_dom"/>
</dbReference>
<gene>
    <name evidence="4" type="ORF">QQ008_06610</name>
</gene>
<reference evidence="4" key="1">
    <citation type="submission" date="2023-06" db="EMBL/GenBank/DDBJ databases">
        <title>Genomic of Parafulvivirga corallium.</title>
        <authorList>
            <person name="Wang G."/>
        </authorList>
    </citation>
    <scope>NUCLEOTIDE SEQUENCE</scope>
    <source>
        <strain evidence="4">BMA10</strain>
    </source>
</reference>
<proteinExistence type="predicted"/>
<evidence type="ECO:0000259" key="3">
    <source>
        <dbReference type="PROSITE" id="PS50110"/>
    </source>
</evidence>
<dbReference type="PANTHER" id="PTHR44591">
    <property type="entry name" value="STRESS RESPONSE REGULATOR PROTEIN 1"/>
    <property type="match status" value="1"/>
</dbReference>
<dbReference type="Gene3D" id="3.40.50.2300">
    <property type="match status" value="1"/>
</dbReference>
<dbReference type="Pfam" id="PF07228">
    <property type="entry name" value="SpoIIE"/>
    <property type="match status" value="1"/>
</dbReference>
<sequence>MRKVSKILVVEDDEMTQRLIEFVMDNNDFEVTSVSNGKEAMRSARERVFDLVISDINMPHMNGYDFVKKFRKLPEYQLTPFIFLSGNNQTESWVESLEKGADDYLKKPFDPDILIAKVNANLKRSRIQKQQIKISQNNNLDFEKGKIIFCSNKTKSLALPEHDVKTEIKTVKNQRELFALLYNENIWWIIIDQDSEWCRKILNKIQEVSVSKHIPISLLIDKEIDEEQLTFYFDHGASELILKSDSIENIVRQINSRIDREVAIKQKYLNAINIAAQNSPISQEKEFYQQSNKIIISCYHEAFQNLPGGDYYEVFAINENHRLLAIGDVMGKEWGAWFFVAGYLAYLRNTIHFLINNQNHDILEDPAQILGELNKYIYRDLQLSEAFSTLSLILVNLKTGNLKIASAGGIKPFYYNDSSHVSEVVEVEGVLLGLMKETVYKSVDLEIGPGDLLVLFTDGYSEARDSESDEMVGIQSVQTALQTIPKHNDFKASHFDAHFKVKAGITHFGDDRTVAIIGKTRSDKSKNKES</sequence>
<organism evidence="4 5">
    <name type="scientific">Splendidivirga corallicola</name>
    <dbReference type="NCBI Taxonomy" id="3051826"/>
    <lineage>
        <taxon>Bacteria</taxon>
        <taxon>Pseudomonadati</taxon>
        <taxon>Bacteroidota</taxon>
        <taxon>Cytophagia</taxon>
        <taxon>Cytophagales</taxon>
        <taxon>Splendidivirgaceae</taxon>
        <taxon>Splendidivirga</taxon>
    </lineage>
</organism>
<dbReference type="CDD" id="cd17574">
    <property type="entry name" value="REC_OmpR"/>
    <property type="match status" value="1"/>
</dbReference>
<name>A0ABT8KJY6_9BACT</name>
<dbReference type="RefSeq" id="WP_346751051.1">
    <property type="nucleotide sequence ID" value="NZ_JAUJEA010000002.1"/>
</dbReference>
<keyword evidence="5" id="KW-1185">Reference proteome</keyword>
<evidence type="ECO:0000313" key="5">
    <source>
        <dbReference type="Proteomes" id="UP001172082"/>
    </source>
</evidence>
<dbReference type="SMART" id="SM00331">
    <property type="entry name" value="PP2C_SIG"/>
    <property type="match status" value="1"/>
</dbReference>
<dbReference type="PROSITE" id="PS50110">
    <property type="entry name" value="RESPONSE_REGULATORY"/>
    <property type="match status" value="1"/>
</dbReference>
<dbReference type="PANTHER" id="PTHR44591:SF3">
    <property type="entry name" value="RESPONSE REGULATORY DOMAIN-CONTAINING PROTEIN"/>
    <property type="match status" value="1"/>
</dbReference>
<dbReference type="EMBL" id="JAUJEA010000002">
    <property type="protein sequence ID" value="MDN5201022.1"/>
    <property type="molecule type" value="Genomic_DNA"/>
</dbReference>
<dbReference type="SUPFAM" id="SSF52172">
    <property type="entry name" value="CheY-like"/>
    <property type="match status" value="1"/>
</dbReference>
<dbReference type="InterPro" id="IPR001789">
    <property type="entry name" value="Sig_transdc_resp-reg_receiver"/>
</dbReference>
<dbReference type="Pfam" id="PF00072">
    <property type="entry name" value="Response_reg"/>
    <property type="match status" value="1"/>
</dbReference>
<feature type="domain" description="Response regulatory" evidence="3">
    <location>
        <begin position="6"/>
        <end position="122"/>
    </location>
</feature>
<keyword evidence="1 2" id="KW-0597">Phosphoprotein</keyword>
<protein>
    <submittedName>
        <fullName evidence="4">Response regulator</fullName>
    </submittedName>
</protein>
<comment type="caution">
    <text evidence="4">The sequence shown here is derived from an EMBL/GenBank/DDBJ whole genome shotgun (WGS) entry which is preliminary data.</text>
</comment>
<evidence type="ECO:0000256" key="1">
    <source>
        <dbReference type="ARBA" id="ARBA00022553"/>
    </source>
</evidence>
<dbReference type="Proteomes" id="UP001172082">
    <property type="component" value="Unassembled WGS sequence"/>
</dbReference>
<dbReference type="Gene3D" id="3.60.40.10">
    <property type="entry name" value="PPM-type phosphatase domain"/>
    <property type="match status" value="1"/>
</dbReference>
<evidence type="ECO:0000256" key="2">
    <source>
        <dbReference type="PROSITE-ProRule" id="PRU00169"/>
    </source>
</evidence>
<dbReference type="SMART" id="SM00448">
    <property type="entry name" value="REC"/>
    <property type="match status" value="1"/>
</dbReference>